<dbReference type="Proteomes" id="UP001455384">
    <property type="component" value="Chromosome"/>
</dbReference>
<evidence type="ECO:0000313" key="1">
    <source>
        <dbReference type="EMBL" id="WZX28612.1"/>
    </source>
</evidence>
<organism evidence="1 2">
    <name type="scientific">Salinicoccus bachuensis</name>
    <dbReference type="NCBI Taxonomy" id="3136731"/>
    <lineage>
        <taxon>Bacteria</taxon>
        <taxon>Bacillati</taxon>
        <taxon>Bacillota</taxon>
        <taxon>Bacilli</taxon>
        <taxon>Bacillales</taxon>
        <taxon>Staphylococcaceae</taxon>
        <taxon>Salinicoccus</taxon>
    </lineage>
</organism>
<keyword evidence="2" id="KW-1185">Reference proteome</keyword>
<evidence type="ECO:0000313" key="2">
    <source>
        <dbReference type="Proteomes" id="UP001455384"/>
    </source>
</evidence>
<protein>
    <submittedName>
        <fullName evidence="1">Uncharacterized protein</fullName>
    </submittedName>
</protein>
<name>A0ABZ3CFG2_9STAP</name>
<sequence length="117" mass="13441">MGIIDQLEVIETTIDEASQMAGGEAAARLFTVYRHVLLYLLENNRLDIAGDSEQLWDYIRNYTPGALYRVARYHRKRHGQPALDCQQSIFHIKEDTMNDYQAREAFESESARAANGF</sequence>
<dbReference type="EMBL" id="CP138333">
    <property type="protein sequence ID" value="WZX28612.1"/>
    <property type="molecule type" value="Genomic_DNA"/>
</dbReference>
<gene>
    <name evidence="1" type="ORF">RQP18_07900</name>
</gene>
<dbReference type="RefSeq" id="WP_342387196.1">
    <property type="nucleotide sequence ID" value="NZ_CP138333.2"/>
</dbReference>
<accession>A0ABZ3CFG2</accession>
<reference evidence="2" key="1">
    <citation type="submission" date="2023-10" db="EMBL/GenBank/DDBJ databases">
        <title>Genome analysis and identification of Salinococcus sp. Bachu38 nov., a PGPR from the rhizosphere of Tamarix.</title>
        <authorList>
            <person name="Liang Z."/>
            <person name="Zhang X."/>
            <person name="Jia J."/>
            <person name="Chen X."/>
            <person name="Wang Y."/>
            <person name="Wang Q."/>
            <person name="Wang R."/>
        </authorList>
    </citation>
    <scope>NUCLEOTIDE SEQUENCE [LARGE SCALE GENOMIC DNA]</scope>
    <source>
        <strain evidence="2">Bachu38</strain>
    </source>
</reference>
<proteinExistence type="predicted"/>